<evidence type="ECO:0000313" key="2">
    <source>
        <dbReference type="EMBL" id="CAF2162016.1"/>
    </source>
</evidence>
<dbReference type="AlphaFoldDB" id="A0A816YID7"/>
<feature type="compositionally biased region" description="Polar residues" evidence="1">
    <location>
        <begin position="1"/>
        <end position="20"/>
    </location>
</feature>
<accession>A0A816YID7</accession>
<name>A0A816YID7_BRANA</name>
<organism evidence="2">
    <name type="scientific">Brassica napus</name>
    <name type="common">Rape</name>
    <dbReference type="NCBI Taxonomy" id="3708"/>
    <lineage>
        <taxon>Eukaryota</taxon>
        <taxon>Viridiplantae</taxon>
        <taxon>Streptophyta</taxon>
        <taxon>Embryophyta</taxon>
        <taxon>Tracheophyta</taxon>
        <taxon>Spermatophyta</taxon>
        <taxon>Magnoliopsida</taxon>
        <taxon>eudicotyledons</taxon>
        <taxon>Gunneridae</taxon>
        <taxon>Pentapetalae</taxon>
        <taxon>rosids</taxon>
        <taxon>malvids</taxon>
        <taxon>Brassicales</taxon>
        <taxon>Brassicaceae</taxon>
        <taxon>Brassiceae</taxon>
        <taxon>Brassica</taxon>
    </lineage>
</organism>
<sequence length="104" mass="10352">MSSNGSSISENQKGVESDSSPGPIKPIGTPHVSSNHSIGDLHSKRDKGEASVTSGLTKLSGKTAVSSGVLIGVPMSKNPNGAIIHSTKAGVSSGVRGKSAVSSR</sequence>
<protein>
    <submittedName>
        <fullName evidence="2">(rape) hypothetical protein</fullName>
    </submittedName>
</protein>
<evidence type="ECO:0000256" key="1">
    <source>
        <dbReference type="SAM" id="MobiDB-lite"/>
    </source>
</evidence>
<dbReference type="Proteomes" id="UP001295469">
    <property type="component" value="Chromosome A07"/>
</dbReference>
<dbReference type="EMBL" id="HG994361">
    <property type="protein sequence ID" value="CAF2162016.1"/>
    <property type="molecule type" value="Genomic_DNA"/>
</dbReference>
<proteinExistence type="predicted"/>
<feature type="region of interest" description="Disordered" evidence="1">
    <location>
        <begin position="1"/>
        <end position="57"/>
    </location>
</feature>
<reference evidence="2" key="1">
    <citation type="submission" date="2021-01" db="EMBL/GenBank/DDBJ databases">
        <authorList>
            <consortium name="Genoscope - CEA"/>
            <person name="William W."/>
        </authorList>
    </citation>
    <scope>NUCLEOTIDE SEQUENCE</scope>
</reference>
<gene>
    <name evidence="2" type="ORF">DARMORV10_A07P14380.1</name>
</gene>
<feature type="compositionally biased region" description="Basic and acidic residues" evidence="1">
    <location>
        <begin position="39"/>
        <end position="49"/>
    </location>
</feature>